<name>A0ABD0Q362_CIRMR</name>
<feature type="non-terminal residue" evidence="2">
    <location>
        <position position="65"/>
    </location>
</feature>
<proteinExistence type="predicted"/>
<keyword evidence="3" id="KW-1185">Reference proteome</keyword>
<dbReference type="PANTHER" id="PTHR13251:SF3">
    <property type="entry name" value="TRAFFICKING PROTEIN PARTICLE COMPLEX SUBUNIT 10"/>
    <property type="match status" value="1"/>
</dbReference>
<comment type="caution">
    <text evidence="2">The sequence shown here is derived from an EMBL/GenBank/DDBJ whole genome shotgun (WGS) entry which is preliminary data.</text>
</comment>
<reference evidence="2 3" key="1">
    <citation type="submission" date="2024-05" db="EMBL/GenBank/DDBJ databases">
        <title>Genome sequencing and assembly of Indian major carp, Cirrhinus mrigala (Hamilton, 1822).</title>
        <authorList>
            <person name="Mohindra V."/>
            <person name="Chowdhury L.M."/>
            <person name="Lal K."/>
            <person name="Jena J.K."/>
        </authorList>
    </citation>
    <scope>NUCLEOTIDE SEQUENCE [LARGE SCALE GENOMIC DNA]</scope>
    <source>
        <strain evidence="2">CM1030</strain>
        <tissue evidence="2">Blood</tissue>
    </source>
</reference>
<dbReference type="AlphaFoldDB" id="A0ABD0Q362"/>
<dbReference type="Pfam" id="PF23036">
    <property type="entry name" value="TRAPPC10_1st"/>
    <property type="match status" value="1"/>
</dbReference>
<sequence>CVSLSDPLKESSRSQESWSSFLTKLRTLLLMSFTRNLGRFEDEMRTLREKRTEPGWSFCDYFMVQ</sequence>
<dbReference type="Proteomes" id="UP001529510">
    <property type="component" value="Unassembled WGS sequence"/>
</dbReference>
<dbReference type="InterPro" id="IPR045126">
    <property type="entry name" value="TRAPPC10/Trs130"/>
</dbReference>
<dbReference type="InterPro" id="IPR056913">
    <property type="entry name" value="TRAPPC10/Trs130_N"/>
</dbReference>
<dbReference type="PANTHER" id="PTHR13251">
    <property type="entry name" value="EPILEPSY HOLOPROSENCEPHALY CANDIDATE 1/TMEM1"/>
    <property type="match status" value="1"/>
</dbReference>
<accession>A0ABD0Q362</accession>
<evidence type="ECO:0000313" key="3">
    <source>
        <dbReference type="Proteomes" id="UP001529510"/>
    </source>
</evidence>
<protein>
    <recommendedName>
        <fullName evidence="1">TRAPPC10/Trs130 N-terminal domain-containing protein</fullName>
    </recommendedName>
</protein>
<gene>
    <name evidence="2" type="ORF">M9458_022921</name>
</gene>
<dbReference type="EMBL" id="JAMKFB020000011">
    <property type="protein sequence ID" value="KAL0180515.1"/>
    <property type="molecule type" value="Genomic_DNA"/>
</dbReference>
<evidence type="ECO:0000313" key="2">
    <source>
        <dbReference type="EMBL" id="KAL0180515.1"/>
    </source>
</evidence>
<evidence type="ECO:0000259" key="1">
    <source>
        <dbReference type="Pfam" id="PF23036"/>
    </source>
</evidence>
<feature type="domain" description="TRAPPC10/Trs130 N-terminal" evidence="1">
    <location>
        <begin position="1"/>
        <end position="65"/>
    </location>
</feature>
<feature type="non-terminal residue" evidence="2">
    <location>
        <position position="1"/>
    </location>
</feature>
<organism evidence="2 3">
    <name type="scientific">Cirrhinus mrigala</name>
    <name type="common">Mrigala</name>
    <dbReference type="NCBI Taxonomy" id="683832"/>
    <lineage>
        <taxon>Eukaryota</taxon>
        <taxon>Metazoa</taxon>
        <taxon>Chordata</taxon>
        <taxon>Craniata</taxon>
        <taxon>Vertebrata</taxon>
        <taxon>Euteleostomi</taxon>
        <taxon>Actinopterygii</taxon>
        <taxon>Neopterygii</taxon>
        <taxon>Teleostei</taxon>
        <taxon>Ostariophysi</taxon>
        <taxon>Cypriniformes</taxon>
        <taxon>Cyprinidae</taxon>
        <taxon>Labeoninae</taxon>
        <taxon>Labeonini</taxon>
        <taxon>Cirrhinus</taxon>
    </lineage>
</organism>